<protein>
    <submittedName>
        <fullName evidence="1">Uncharacterized protein</fullName>
    </submittedName>
</protein>
<reference evidence="1" key="6">
    <citation type="submission" date="2004-03" db="EMBL/GenBank/DDBJ databases">
        <authorList>
            <person name="Arakawa T."/>
            <person name="Carninci P."/>
            <person name="Fukuda S."/>
            <person name="Hashizume W."/>
            <person name="Hayashida K."/>
            <person name="Hori F."/>
            <person name="Iida J."/>
            <person name="Imamura K."/>
            <person name="Imotani K."/>
            <person name="Itoh M."/>
            <person name="Kanagawa S."/>
            <person name="Kawai J."/>
            <person name="Kojima M."/>
            <person name="Konno H."/>
            <person name="Murata M."/>
            <person name="Nakamura M."/>
            <person name="Ninomiya N."/>
            <person name="Nishiyori H."/>
            <person name="Nomura K."/>
            <person name="Ohno M."/>
            <person name="Sakazume N."/>
            <person name="Sano H."/>
            <person name="Sasaki D."/>
            <person name="Shibata K."/>
            <person name="Shiraki T."/>
            <person name="Tagami M."/>
            <person name="Tagami Y."/>
            <person name="Waki K."/>
            <person name="Watahiki A."/>
            <person name="Muramatsu M."/>
            <person name="Hayashizaki Y."/>
        </authorList>
    </citation>
    <scope>NUCLEOTIDE SEQUENCE</scope>
    <source>
        <strain evidence="1">C57BL/6J</strain>
        <tissue evidence="1">Medulla oblongata</tissue>
    </source>
</reference>
<proteinExistence type="evidence at transcript level"/>
<dbReference type="EMBL" id="AK134586">
    <property type="protein sequence ID" value="BAE22194.1"/>
    <property type="molecule type" value="mRNA"/>
</dbReference>
<dbReference type="AlphaFoldDB" id="Q3UYL8"/>
<reference evidence="1" key="8">
    <citation type="journal article" date="2005" name="Science">
        <title>Antisense Transcription in the Mammalian Transcriptome.</title>
        <authorList>
            <consortium name="RIKEN Genome Exploration Research Group and Genome Science Group (Genome Network Project Core Group) and the FANTOM Consortium"/>
        </authorList>
    </citation>
    <scope>NUCLEOTIDE SEQUENCE</scope>
    <source>
        <strain evidence="1">C57BL/6J</strain>
        <tissue evidence="1">Medulla oblongata</tissue>
    </source>
</reference>
<reference evidence="1" key="5">
    <citation type="journal article" date="2002" name="Nature">
        <title>Analysis of the mouse transcriptome based on functional annotation of 60,770 full-length cDNAs.</title>
        <authorList>
            <consortium name="The FANTOM Consortium and the RIKEN Genome Exploration Research Group Phase I and II Team"/>
        </authorList>
    </citation>
    <scope>NUCLEOTIDE SEQUENCE</scope>
    <source>
        <strain evidence="1">C57BL/6J</strain>
        <tissue evidence="1">Medulla oblongata</tissue>
    </source>
</reference>
<sequence>MKNIHDHYLQVPYYKVVNMRGQRIIHSAKLSGSMWPKEVGLKLHFVEYNLKTWKCFTRDSCAQTVLHAQSVNYLSPGDVKSLLLPNVPCEMVHWSLALKPTISIFLSKTPIETDWLSFW</sequence>
<reference evidence="1" key="4">
    <citation type="journal article" date="2001" name="Nature">
        <title>Functional annotation of a full-length mouse cDNA collection.</title>
        <authorList>
            <consortium name="The RIKEN Genome Exploration Research Group Phase II Team and the FANTOM Consortium"/>
        </authorList>
    </citation>
    <scope>NUCLEOTIDE SEQUENCE</scope>
    <source>
        <strain evidence="1">C57BL/6J</strain>
        <tissue evidence="1">Medulla oblongata</tissue>
    </source>
</reference>
<reference evidence="1" key="2">
    <citation type="journal article" date="2000" name="Genome Res.">
        <title>Normalization and subtraction of cap-trapper-selected cDNAs to prepare full-length cDNA libraries for rapid discovery of new genes.</title>
        <authorList>
            <person name="Carninci P."/>
            <person name="Shibata Y."/>
            <person name="Hayatsu N."/>
            <person name="Sugahara Y."/>
            <person name="Shibata K."/>
            <person name="Itoh M."/>
            <person name="Konno H."/>
            <person name="Okazaki Y."/>
            <person name="Muramatsu M."/>
            <person name="Hayashizaki Y."/>
        </authorList>
    </citation>
    <scope>NUCLEOTIDE SEQUENCE</scope>
    <source>
        <strain evidence="1">C57BL/6J</strain>
        <tissue evidence="1">Medulla oblongata</tissue>
    </source>
</reference>
<reference evidence="1" key="7">
    <citation type="journal article" date="2005" name="Science">
        <title>The Transcriptional Landscape of the Mammalian Genome.</title>
        <authorList>
            <consortium name="The FANTOM Consortium"/>
            <consortium name="Riken Genome Exploration Research Group and Genome Science Group (Genome Network Project Core Group)"/>
        </authorList>
    </citation>
    <scope>NUCLEOTIDE SEQUENCE</scope>
    <source>
        <strain evidence="1">C57BL/6J</strain>
        <tissue evidence="1">Medulla oblongata</tissue>
    </source>
</reference>
<organism evidence="1">
    <name type="scientific">Mus musculus</name>
    <name type="common">Mouse</name>
    <dbReference type="NCBI Taxonomy" id="10090"/>
    <lineage>
        <taxon>Eukaryota</taxon>
        <taxon>Metazoa</taxon>
        <taxon>Chordata</taxon>
        <taxon>Craniata</taxon>
        <taxon>Vertebrata</taxon>
        <taxon>Euteleostomi</taxon>
        <taxon>Mammalia</taxon>
        <taxon>Eutheria</taxon>
        <taxon>Euarchontoglires</taxon>
        <taxon>Glires</taxon>
        <taxon>Rodentia</taxon>
        <taxon>Myomorpha</taxon>
        <taxon>Muroidea</taxon>
        <taxon>Muridae</taxon>
        <taxon>Murinae</taxon>
        <taxon>Mus</taxon>
        <taxon>Mus</taxon>
    </lineage>
</organism>
<accession>Q3UYL8</accession>
<evidence type="ECO:0000313" key="1">
    <source>
        <dbReference type="EMBL" id="BAE22194.1"/>
    </source>
</evidence>
<reference evidence="1" key="3">
    <citation type="journal article" date="2000" name="Genome Res.">
        <title>RIKEN integrated sequence analysis (RISA) system--384-format sequencing pipeline with 384 multicapillary sequencer.</title>
        <authorList>
            <person name="Shibata K."/>
            <person name="Itoh M."/>
            <person name="Aizawa K."/>
            <person name="Nagaoka S."/>
            <person name="Sasaki N."/>
            <person name="Carninci P."/>
            <person name="Konno H."/>
            <person name="Akiyama J."/>
            <person name="Nishi K."/>
            <person name="Kitsunai T."/>
            <person name="Tashiro H."/>
            <person name="Itoh M."/>
            <person name="Sumi N."/>
            <person name="Ishii Y."/>
            <person name="Nakamura S."/>
            <person name="Hazama M."/>
            <person name="Nishine T."/>
            <person name="Harada A."/>
            <person name="Yamamoto R."/>
            <person name="Matsumoto H."/>
            <person name="Sakaguchi S."/>
            <person name="Ikegami T."/>
            <person name="Kashiwagi K."/>
            <person name="Fujiwake S."/>
            <person name="Inoue K."/>
            <person name="Togawa Y."/>
            <person name="Izawa M."/>
            <person name="Ohara E."/>
            <person name="Watahiki M."/>
            <person name="Yoneda Y."/>
            <person name="Ishikawa T."/>
            <person name="Ozawa K."/>
            <person name="Tanaka T."/>
            <person name="Matsuura S."/>
            <person name="Kawai J."/>
            <person name="Okazaki Y."/>
            <person name="Muramatsu M."/>
            <person name="Inoue Y."/>
            <person name="Kira A."/>
            <person name="Hayashizaki Y."/>
        </authorList>
    </citation>
    <scope>NUCLEOTIDE SEQUENCE</scope>
    <source>
        <strain evidence="1">C57BL/6J</strain>
        <tissue evidence="1">Medulla oblongata</tissue>
    </source>
</reference>
<reference evidence="1" key="1">
    <citation type="journal article" date="1999" name="Methods Enzymol.">
        <title>High-efficiency full-length cDNA cloning.</title>
        <authorList>
            <person name="Carninci P."/>
            <person name="Hayashizaki Y."/>
        </authorList>
    </citation>
    <scope>NUCLEOTIDE SEQUENCE</scope>
    <source>
        <strain evidence="1">C57BL/6J</strain>
        <tissue evidence="1">Medulla oblongata</tissue>
    </source>
</reference>
<name>Q3UYL8_MOUSE</name>